<name>A0AAD7WN67_9TELE</name>
<gene>
    <name evidence="1" type="ORF">AAFF_G00354280</name>
</gene>
<comment type="caution">
    <text evidence="1">The sequence shown here is derived from an EMBL/GenBank/DDBJ whole genome shotgun (WGS) entry which is preliminary data.</text>
</comment>
<organism evidence="1 2">
    <name type="scientific">Aldrovandia affinis</name>
    <dbReference type="NCBI Taxonomy" id="143900"/>
    <lineage>
        <taxon>Eukaryota</taxon>
        <taxon>Metazoa</taxon>
        <taxon>Chordata</taxon>
        <taxon>Craniata</taxon>
        <taxon>Vertebrata</taxon>
        <taxon>Euteleostomi</taxon>
        <taxon>Actinopterygii</taxon>
        <taxon>Neopterygii</taxon>
        <taxon>Teleostei</taxon>
        <taxon>Notacanthiformes</taxon>
        <taxon>Halosauridae</taxon>
        <taxon>Aldrovandia</taxon>
    </lineage>
</organism>
<evidence type="ECO:0000313" key="2">
    <source>
        <dbReference type="Proteomes" id="UP001221898"/>
    </source>
</evidence>
<dbReference type="AlphaFoldDB" id="A0AAD7WN67"/>
<proteinExistence type="predicted"/>
<evidence type="ECO:0000313" key="1">
    <source>
        <dbReference type="EMBL" id="KAJ8403211.1"/>
    </source>
</evidence>
<keyword evidence="2" id="KW-1185">Reference proteome</keyword>
<dbReference type="Proteomes" id="UP001221898">
    <property type="component" value="Unassembled WGS sequence"/>
</dbReference>
<protein>
    <recommendedName>
        <fullName evidence="3">Tesmin/TSO1-like CXC domain-containing protein</fullName>
    </recommendedName>
</protein>
<dbReference type="EMBL" id="JAINUG010000059">
    <property type="protein sequence ID" value="KAJ8403211.1"/>
    <property type="molecule type" value="Genomic_DNA"/>
</dbReference>
<reference evidence="1" key="1">
    <citation type="journal article" date="2023" name="Science">
        <title>Genome structures resolve the early diversification of teleost fishes.</title>
        <authorList>
            <person name="Parey E."/>
            <person name="Louis A."/>
            <person name="Montfort J."/>
            <person name="Bouchez O."/>
            <person name="Roques C."/>
            <person name="Iampietro C."/>
            <person name="Lluch J."/>
            <person name="Castinel A."/>
            <person name="Donnadieu C."/>
            <person name="Desvignes T."/>
            <person name="Floi Bucao C."/>
            <person name="Jouanno E."/>
            <person name="Wen M."/>
            <person name="Mejri S."/>
            <person name="Dirks R."/>
            <person name="Jansen H."/>
            <person name="Henkel C."/>
            <person name="Chen W.J."/>
            <person name="Zahm M."/>
            <person name="Cabau C."/>
            <person name="Klopp C."/>
            <person name="Thompson A.W."/>
            <person name="Robinson-Rechavi M."/>
            <person name="Braasch I."/>
            <person name="Lecointre G."/>
            <person name="Bobe J."/>
            <person name="Postlethwait J.H."/>
            <person name="Berthelot C."/>
            <person name="Roest Crollius H."/>
            <person name="Guiguen Y."/>
        </authorList>
    </citation>
    <scope>NUCLEOTIDE SEQUENCE</scope>
    <source>
        <strain evidence="1">NC1722</strain>
    </source>
</reference>
<evidence type="ECO:0008006" key="3">
    <source>
        <dbReference type="Google" id="ProtNLM"/>
    </source>
</evidence>
<accession>A0AAD7WN67</accession>
<dbReference type="PANTHER" id="PTHR46704:SF9">
    <property type="entry name" value="BHLH DOMAIN-CONTAINING PROTEIN"/>
    <property type="match status" value="1"/>
</dbReference>
<dbReference type="PANTHER" id="PTHR46704">
    <property type="entry name" value="CXC DOMAIN-CONTAINING PROTEIN-RELATED"/>
    <property type="match status" value="1"/>
</dbReference>
<sequence length="579" mass="64747">MPRITRDEADVQSIVKLLEDDWTNPFDPNESEFVSISTGTFPPPDVARDLLDAHKIGMEAYKGLKRDQLEDAKPKTQFHDKITKKRLKTFSDIRKKPSASNPNKVILQADRKLFAHMVLVAESRHLQMSDVLSHPLGPLPWALANGDGTLRKTNKAVLARELEKQVLPAETIPGPSATIIDGMSLVQKMKGNDQTFSQLAASALTQILHEGARSQRIDVVFDVYQEDWIKNAERANRGCTTGIQFLVAKWKTPKLRDRLDDKQLYVASEESCLHITKDQWAEVAGLQSNQEEADTRMISHAAHAAEEGYSAVVVTVDDTDVLLLCLAFSSADISCPLFQNCGTKNRVRYLDITKLRQAPGDCVCNALIGMHAYTGCDTLSAFAGRGKLRALKLIMRSEHFQEVFRKLGQSWELSMDLFKKLQAFTCKLYTASMTTEDINTARHQLFCAQRGELESSQLPSCEDCLFMHAMHANYQAGIWRASLQQHPHVPSPVEHGWARNDDGQLTVEWMQGSPAPEAVLQLLSCNCSHRCKLPECQCMSSGLKCTNLCKLQTCDNQPQEEDLGMMITEADLPDSETED</sequence>